<dbReference type="SUPFAM" id="SSF50405">
    <property type="entry name" value="Actin-crosslinking proteins"/>
    <property type="match status" value="1"/>
</dbReference>
<evidence type="ECO:0000313" key="1">
    <source>
        <dbReference type="EMBL" id="SEW51974.1"/>
    </source>
</evidence>
<dbReference type="PROSITE" id="PS51257">
    <property type="entry name" value="PROKAR_LIPOPROTEIN"/>
    <property type="match status" value="1"/>
</dbReference>
<gene>
    <name evidence="1" type="ORF">SAMN04488122_4622</name>
</gene>
<dbReference type="OrthoDB" id="9783748at2"/>
<dbReference type="STRING" id="29529.SAMN04488122_4622"/>
<dbReference type="CDD" id="cd11576">
    <property type="entry name" value="GH99_GH71_like_2"/>
    <property type="match status" value="1"/>
</dbReference>
<accession>A0A1I0S843</accession>
<dbReference type="RefSeq" id="WP_089898436.1">
    <property type="nucleotide sequence ID" value="NZ_FOJG01000002.1"/>
</dbReference>
<dbReference type="Gene3D" id="3.20.20.80">
    <property type="entry name" value="Glycosidases"/>
    <property type="match status" value="1"/>
</dbReference>
<protein>
    <recommendedName>
        <fullName evidence="3">Lectin</fullName>
    </recommendedName>
</protein>
<dbReference type="Gene3D" id="2.80.10.50">
    <property type="match status" value="1"/>
</dbReference>
<keyword evidence="2" id="KW-1185">Reference proteome</keyword>
<dbReference type="CDD" id="cd23342">
    <property type="entry name" value="beta-trefoil_FSCN_ZgPorA-like"/>
    <property type="match status" value="1"/>
</dbReference>
<name>A0A1I0S843_9BACT</name>
<dbReference type="AlphaFoldDB" id="A0A1I0S843"/>
<evidence type="ECO:0008006" key="3">
    <source>
        <dbReference type="Google" id="ProtNLM"/>
    </source>
</evidence>
<organism evidence="1 2">
    <name type="scientific">Chitinophaga arvensicola</name>
    <dbReference type="NCBI Taxonomy" id="29529"/>
    <lineage>
        <taxon>Bacteria</taxon>
        <taxon>Pseudomonadati</taxon>
        <taxon>Bacteroidota</taxon>
        <taxon>Chitinophagia</taxon>
        <taxon>Chitinophagales</taxon>
        <taxon>Chitinophagaceae</taxon>
        <taxon>Chitinophaga</taxon>
    </lineage>
</organism>
<reference evidence="2" key="1">
    <citation type="submission" date="2016-10" db="EMBL/GenBank/DDBJ databases">
        <authorList>
            <person name="Varghese N."/>
            <person name="Submissions S."/>
        </authorList>
    </citation>
    <scope>NUCLEOTIDE SEQUENCE [LARGE SCALE GENOMIC DNA]</scope>
    <source>
        <strain evidence="2">DSM 3695</strain>
    </source>
</reference>
<evidence type="ECO:0000313" key="2">
    <source>
        <dbReference type="Proteomes" id="UP000199310"/>
    </source>
</evidence>
<proteinExistence type="predicted"/>
<dbReference type="InterPro" id="IPR008999">
    <property type="entry name" value="Actin-crosslinking"/>
</dbReference>
<sequence length="553" mass="60055">MKNTLRLLLATLVALSVGCSKKEVNNSLQPLDGKKSGISAFGSPVGDVVGKITVGYQGWFAANGDGSPINAWWHWTQNWGQSPSSTNNGIKSWPDVRDYSSTFATSWANLGNGQPAKLFSSFTDQTVNTHFLWMQQNGIDAAALQRFNPNGTEGPVRDAITAKVKTAAENYGRKFYIMYDVSGWTNMQSEIKTDWTTKMSAYTSSSAYAKQNGKPVVCIWGFGFNDNNHPWSASVCLDVINWFKNQGCYVIGGVPTHWRTETSDSRPGFLATYSALNMISPWMVGRIGNVNDVDNFYTNVNTPDQAYCNNNGIDYQPCVLPGDLQEHQRAHGDFMWRQFYNMVRVGAQGIYISMFDEYNEGNQIAKTAENSSFIPVGSNFVTLDEDGVACSADYYLRLTGDGGKMLKGLIGLTATRPTAPIVGGGGGAPIGQTITLKSSNNLYVSSENATQAMNANRPAVGGWEQFAVVSAGGGKVALVNGGKYVCSENGTQAMNCNRTAIGPWEQFDWISNGDGTISLRGSNGKYVSSENGTQAMTCNRTTIGATEKFRVNQ</sequence>
<dbReference type="Proteomes" id="UP000199310">
    <property type="component" value="Unassembled WGS sequence"/>
</dbReference>
<dbReference type="EMBL" id="FOJG01000002">
    <property type="protein sequence ID" value="SEW51974.1"/>
    <property type="molecule type" value="Genomic_DNA"/>
</dbReference>